<comment type="caution">
    <text evidence="1">The sequence shown here is derived from an EMBL/GenBank/DDBJ whole genome shotgun (WGS) entry which is preliminary data.</text>
</comment>
<gene>
    <name evidence="1" type="ORF">GCM10009819_18630</name>
</gene>
<keyword evidence="2" id="KW-1185">Reference proteome</keyword>
<dbReference type="EMBL" id="BAAAPW010000002">
    <property type="protein sequence ID" value="GAA2034599.1"/>
    <property type="molecule type" value="Genomic_DNA"/>
</dbReference>
<dbReference type="Proteomes" id="UP001501196">
    <property type="component" value="Unassembled WGS sequence"/>
</dbReference>
<evidence type="ECO:0000313" key="1">
    <source>
        <dbReference type="EMBL" id="GAA2034599.1"/>
    </source>
</evidence>
<accession>A0ABP5FX95</accession>
<organism evidence="1 2">
    <name type="scientific">Agromyces tropicus</name>
    <dbReference type="NCBI Taxonomy" id="555371"/>
    <lineage>
        <taxon>Bacteria</taxon>
        <taxon>Bacillati</taxon>
        <taxon>Actinomycetota</taxon>
        <taxon>Actinomycetes</taxon>
        <taxon>Micrococcales</taxon>
        <taxon>Microbacteriaceae</taxon>
        <taxon>Agromyces</taxon>
    </lineage>
</organism>
<proteinExistence type="predicted"/>
<dbReference type="RefSeq" id="WP_344372210.1">
    <property type="nucleotide sequence ID" value="NZ_BAAAPW010000002.1"/>
</dbReference>
<name>A0ABP5FX95_9MICO</name>
<reference evidence="2" key="1">
    <citation type="journal article" date="2019" name="Int. J. Syst. Evol. Microbiol.">
        <title>The Global Catalogue of Microorganisms (GCM) 10K type strain sequencing project: providing services to taxonomists for standard genome sequencing and annotation.</title>
        <authorList>
            <consortium name="The Broad Institute Genomics Platform"/>
            <consortium name="The Broad Institute Genome Sequencing Center for Infectious Disease"/>
            <person name="Wu L."/>
            <person name="Ma J."/>
        </authorList>
    </citation>
    <scope>NUCLEOTIDE SEQUENCE [LARGE SCALE GENOMIC DNA]</scope>
    <source>
        <strain evidence="2">JCM 15672</strain>
    </source>
</reference>
<evidence type="ECO:0000313" key="2">
    <source>
        <dbReference type="Proteomes" id="UP001501196"/>
    </source>
</evidence>
<protein>
    <submittedName>
        <fullName evidence="1">Uncharacterized protein</fullName>
    </submittedName>
</protein>
<sequence>MDATERDPHAEAPAAYLGVYDADGGLLGDLAYVVGHVVGRAECALCDVTHTWHRKPEWDRMVARLGVPFTLTYRNRVTDASVLAAIRECGLPLVLEQDDAGTWHALLGREELRAAGGSVAAFEQQLRRARAR</sequence>